<sequence>MGRFKIASFSILFAILFINTIQSSYGLSDQSCMIDHDNGGAPAVYESQECTRWVLTNGSLQNQNLISCQFATFPGMLGISRRPFNAVAVFDGHGGRESSEMGSKLLLDYLHVFQEAIKNDHVSCSTADVVL</sequence>
<comment type="caution">
    <text evidence="2">The sequence shown here is derived from an EMBL/GenBank/DDBJ whole genome shotgun (WGS) entry which is preliminary data.</text>
</comment>
<evidence type="ECO:0000256" key="1">
    <source>
        <dbReference type="SAM" id="SignalP"/>
    </source>
</evidence>
<reference evidence="2" key="1">
    <citation type="journal article" date="2020" name="bioRxiv">
        <title>Hybrid origin of Populus tomentosa Carr. identified through genome sequencing and phylogenomic analysis.</title>
        <authorList>
            <person name="An X."/>
            <person name="Gao K."/>
            <person name="Chen Z."/>
            <person name="Li J."/>
            <person name="Yang X."/>
            <person name="Yang X."/>
            <person name="Zhou J."/>
            <person name="Guo T."/>
            <person name="Zhao T."/>
            <person name="Huang S."/>
            <person name="Miao D."/>
            <person name="Khan W.U."/>
            <person name="Rao P."/>
            <person name="Ye M."/>
            <person name="Lei B."/>
            <person name="Liao W."/>
            <person name="Wang J."/>
            <person name="Ji L."/>
            <person name="Li Y."/>
            <person name="Guo B."/>
            <person name="Mustafa N.S."/>
            <person name="Li S."/>
            <person name="Yun Q."/>
            <person name="Keller S.R."/>
            <person name="Mao J."/>
            <person name="Zhang R."/>
            <person name="Strauss S.H."/>
        </authorList>
    </citation>
    <scope>NUCLEOTIDE SEQUENCE</scope>
    <source>
        <strain evidence="2">GM15</strain>
        <tissue evidence="2">Leaf</tissue>
    </source>
</reference>
<organism evidence="2 3">
    <name type="scientific">Populus tomentosa</name>
    <name type="common">Chinese white poplar</name>
    <dbReference type="NCBI Taxonomy" id="118781"/>
    <lineage>
        <taxon>Eukaryota</taxon>
        <taxon>Viridiplantae</taxon>
        <taxon>Streptophyta</taxon>
        <taxon>Embryophyta</taxon>
        <taxon>Tracheophyta</taxon>
        <taxon>Spermatophyta</taxon>
        <taxon>Magnoliopsida</taxon>
        <taxon>eudicotyledons</taxon>
        <taxon>Gunneridae</taxon>
        <taxon>Pentapetalae</taxon>
        <taxon>rosids</taxon>
        <taxon>fabids</taxon>
        <taxon>Malpighiales</taxon>
        <taxon>Salicaceae</taxon>
        <taxon>Saliceae</taxon>
        <taxon>Populus</taxon>
    </lineage>
</organism>
<keyword evidence="1" id="KW-0732">Signal</keyword>
<evidence type="ECO:0008006" key="4">
    <source>
        <dbReference type="Google" id="ProtNLM"/>
    </source>
</evidence>
<dbReference type="OrthoDB" id="416093at2759"/>
<accession>A0A8X8AN09</accession>
<evidence type="ECO:0000313" key="2">
    <source>
        <dbReference type="EMBL" id="KAG6783880.1"/>
    </source>
</evidence>
<keyword evidence="3" id="KW-1185">Reference proteome</keyword>
<protein>
    <recommendedName>
        <fullName evidence="4">Protein-serine/threonine phosphatase</fullName>
    </recommendedName>
</protein>
<dbReference type="Proteomes" id="UP000886885">
    <property type="component" value="Chromosome 2D"/>
</dbReference>
<gene>
    <name evidence="2" type="ORF">POTOM_009562</name>
</gene>
<feature type="signal peptide" evidence="1">
    <location>
        <begin position="1"/>
        <end position="26"/>
    </location>
</feature>
<dbReference type="EMBL" id="JAAWWB010000004">
    <property type="protein sequence ID" value="KAG6783880.1"/>
    <property type="molecule type" value="Genomic_DNA"/>
</dbReference>
<feature type="chain" id="PRO_5036471892" description="Protein-serine/threonine phosphatase" evidence="1">
    <location>
        <begin position="27"/>
        <end position="131"/>
    </location>
</feature>
<proteinExistence type="predicted"/>
<dbReference type="AlphaFoldDB" id="A0A8X8AN09"/>
<evidence type="ECO:0000313" key="3">
    <source>
        <dbReference type="Proteomes" id="UP000886885"/>
    </source>
</evidence>
<name>A0A8X8AN09_POPTO</name>